<reference evidence="1 2" key="1">
    <citation type="submission" date="2019-12" db="EMBL/GenBank/DDBJ databases">
        <title>Streptomyces sp. strain T44 isolated from rhizosphere soil of Broussonetia papyrifera.</title>
        <authorList>
            <person name="Mo P."/>
        </authorList>
    </citation>
    <scope>NUCLEOTIDE SEQUENCE [LARGE SCALE GENOMIC DNA]</scope>
    <source>
        <strain evidence="1 2">T44</strain>
    </source>
</reference>
<gene>
    <name evidence="1" type="ORF">GQF42_15175</name>
</gene>
<dbReference type="EMBL" id="CP047020">
    <property type="protein sequence ID" value="QHA04447.1"/>
    <property type="molecule type" value="Genomic_DNA"/>
</dbReference>
<dbReference type="RefSeq" id="WP_158920163.1">
    <property type="nucleotide sequence ID" value="NZ_CP047020.1"/>
</dbReference>
<evidence type="ECO:0000313" key="1">
    <source>
        <dbReference type="EMBL" id="QHA04447.1"/>
    </source>
</evidence>
<protein>
    <submittedName>
        <fullName evidence="1">Uncharacterized protein</fullName>
    </submittedName>
</protein>
<name>A0A6I6N7G7_9ACTN</name>
<dbReference type="AlphaFoldDB" id="A0A6I6N7G7"/>
<dbReference type="KEGG" id="sbro:GQF42_15175"/>
<accession>A0A6I6N7G7</accession>
<sequence>MDTLMVAAERDPSFEVTVDVAVGTVGAGGAVWEFDLDERTLWLLLNGYDDIAVTLREAESIAAYETSRPYWLPSLRKGHAAVPRAHTAQETT</sequence>
<keyword evidence="2" id="KW-1185">Reference proteome</keyword>
<evidence type="ECO:0000313" key="2">
    <source>
        <dbReference type="Proteomes" id="UP000436138"/>
    </source>
</evidence>
<organism evidence="1 2">
    <name type="scientific">Streptomyces broussonetiae</name>
    <dbReference type="NCBI Taxonomy" id="2686304"/>
    <lineage>
        <taxon>Bacteria</taxon>
        <taxon>Bacillati</taxon>
        <taxon>Actinomycetota</taxon>
        <taxon>Actinomycetes</taxon>
        <taxon>Kitasatosporales</taxon>
        <taxon>Streptomycetaceae</taxon>
        <taxon>Streptomyces</taxon>
    </lineage>
</organism>
<proteinExistence type="predicted"/>
<dbReference type="Proteomes" id="UP000436138">
    <property type="component" value="Chromosome"/>
</dbReference>